<dbReference type="Gene3D" id="3.30.2130.10">
    <property type="entry name" value="VC0802-like"/>
    <property type="match status" value="1"/>
</dbReference>
<comment type="caution">
    <text evidence="2">The sequence shown here is derived from an EMBL/GenBank/DDBJ whole genome shotgun (WGS) entry which is preliminary data.</text>
</comment>
<dbReference type="RefSeq" id="WP_310928374.1">
    <property type="nucleotide sequence ID" value="NZ_JAMQOQ010000002.1"/>
</dbReference>
<evidence type="ECO:0000313" key="2">
    <source>
        <dbReference type="EMBL" id="MDS0294546.1"/>
    </source>
</evidence>
<organism evidence="2 3">
    <name type="scientific">Halogeometricum luteum</name>
    <dbReference type="NCBI Taxonomy" id="2950537"/>
    <lineage>
        <taxon>Archaea</taxon>
        <taxon>Methanobacteriati</taxon>
        <taxon>Methanobacteriota</taxon>
        <taxon>Stenosarchaea group</taxon>
        <taxon>Halobacteria</taxon>
        <taxon>Halobacteriales</taxon>
        <taxon>Haloferacaceae</taxon>
        <taxon>Halogeometricum</taxon>
    </lineage>
</organism>
<dbReference type="EMBL" id="JAMQOQ010000002">
    <property type="protein sequence ID" value="MDS0294546.1"/>
    <property type="molecule type" value="Genomic_DNA"/>
</dbReference>
<protein>
    <submittedName>
        <fullName evidence="2">ACT domain-containing protein</fullName>
    </submittedName>
</protein>
<dbReference type="Proteomes" id="UP001254813">
    <property type="component" value="Unassembled WGS sequence"/>
</dbReference>
<reference evidence="2 3" key="1">
    <citation type="submission" date="2022-06" db="EMBL/GenBank/DDBJ databases">
        <title>Halogeometricum sp. a new haloarchaeum isolate from saline soil.</title>
        <authorList>
            <person name="Strakova D."/>
            <person name="Galisteo C."/>
            <person name="Sanchez-Porro C."/>
            <person name="Ventosa A."/>
        </authorList>
    </citation>
    <scope>NUCLEOTIDE SEQUENCE [LARGE SCALE GENOMIC DNA]</scope>
    <source>
        <strain evidence="3">S3BR25-2</strain>
    </source>
</reference>
<name>A0ABU2G229_9EURY</name>
<gene>
    <name evidence="2" type="ORF">NDI79_10215</name>
</gene>
<evidence type="ECO:0000313" key="3">
    <source>
        <dbReference type="Proteomes" id="UP001254813"/>
    </source>
</evidence>
<dbReference type="InterPro" id="IPR027795">
    <property type="entry name" value="CASTOR_ACT_dom"/>
</dbReference>
<feature type="domain" description="CASTOR ACT" evidence="1">
    <location>
        <begin position="58"/>
        <end position="120"/>
    </location>
</feature>
<sequence>MNPEAILADSAVELAPDDYAVVATERPVSGAFATVDDGREVTQVLREERLDEVETLAAEPGWALLTFDATLPFELVGFLARVASTLAEEDIPVFALSAYSTDHVLVRRADAESALAALSDLGCAVRRP</sequence>
<dbReference type="SUPFAM" id="SSF55021">
    <property type="entry name" value="ACT-like"/>
    <property type="match status" value="1"/>
</dbReference>
<dbReference type="InterPro" id="IPR045865">
    <property type="entry name" value="ACT-like_dom_sf"/>
</dbReference>
<accession>A0ABU2G229</accession>
<proteinExistence type="predicted"/>
<keyword evidence="3" id="KW-1185">Reference proteome</keyword>
<dbReference type="Pfam" id="PF13840">
    <property type="entry name" value="ACT_7"/>
    <property type="match status" value="1"/>
</dbReference>
<evidence type="ECO:0000259" key="1">
    <source>
        <dbReference type="Pfam" id="PF13840"/>
    </source>
</evidence>